<evidence type="ECO:0000313" key="2">
    <source>
        <dbReference type="Proteomes" id="UP000248806"/>
    </source>
</evidence>
<dbReference type="EMBL" id="QKUF01000025">
    <property type="protein sequence ID" value="PZW23574.1"/>
    <property type="molecule type" value="Genomic_DNA"/>
</dbReference>
<accession>A0A326U1B5</accession>
<comment type="caution">
    <text evidence="1">The sequence shown here is derived from an EMBL/GenBank/DDBJ whole genome shotgun (WGS) entry which is preliminary data.</text>
</comment>
<dbReference type="Proteomes" id="UP000248806">
    <property type="component" value="Unassembled WGS sequence"/>
</dbReference>
<organism evidence="1 2">
    <name type="scientific">Thermosporothrix hazakensis</name>
    <dbReference type="NCBI Taxonomy" id="644383"/>
    <lineage>
        <taxon>Bacteria</taxon>
        <taxon>Bacillati</taxon>
        <taxon>Chloroflexota</taxon>
        <taxon>Ktedonobacteria</taxon>
        <taxon>Ktedonobacterales</taxon>
        <taxon>Thermosporotrichaceae</taxon>
        <taxon>Thermosporothrix</taxon>
    </lineage>
</organism>
<reference evidence="1 2" key="1">
    <citation type="submission" date="2018-06" db="EMBL/GenBank/DDBJ databases">
        <title>Genomic Encyclopedia of Archaeal and Bacterial Type Strains, Phase II (KMG-II): from individual species to whole genera.</title>
        <authorList>
            <person name="Goeker M."/>
        </authorList>
    </citation>
    <scope>NUCLEOTIDE SEQUENCE [LARGE SCALE GENOMIC DNA]</scope>
    <source>
        <strain evidence="1 2">ATCC BAA-1881</strain>
    </source>
</reference>
<keyword evidence="2" id="KW-1185">Reference proteome</keyword>
<name>A0A326U1B5_THEHA</name>
<evidence type="ECO:0000313" key="1">
    <source>
        <dbReference type="EMBL" id="PZW23574.1"/>
    </source>
</evidence>
<dbReference type="AlphaFoldDB" id="A0A326U1B5"/>
<proteinExistence type="predicted"/>
<gene>
    <name evidence="1" type="ORF">EI42_04957</name>
</gene>
<protein>
    <submittedName>
        <fullName evidence="1">Uncharacterized protein</fullName>
    </submittedName>
</protein>
<sequence length="154" mass="17200">MQIHAPNLTDGFIELPGCLANTRPLVLLGSHSNLHAPDPHRTTVGRIFEHELTKNSSLFHPTTLLQAEKKNAHPPLRSGEFYYGRVNFPTTVGCIFTLKCTTGACIFSTRQAHFSRVRYFQRVAEVQCKTGTRFQGGGVPQQQYLDHSITICCT</sequence>